<name>A0ABN2XRZ6_9ACTN</name>
<accession>A0ABN2XRZ6</accession>
<evidence type="ECO:0000256" key="1">
    <source>
        <dbReference type="ARBA" id="ARBA00021292"/>
    </source>
</evidence>
<dbReference type="SUPFAM" id="SSF53756">
    <property type="entry name" value="UDP-Glycosyltransferase/glycogen phosphorylase"/>
    <property type="match status" value="1"/>
</dbReference>
<dbReference type="CDD" id="cd03820">
    <property type="entry name" value="GT4_AmsD-like"/>
    <property type="match status" value="1"/>
</dbReference>
<dbReference type="Proteomes" id="UP001500443">
    <property type="component" value="Unassembled WGS sequence"/>
</dbReference>
<dbReference type="PANTHER" id="PTHR12526">
    <property type="entry name" value="GLYCOSYLTRANSFERASE"/>
    <property type="match status" value="1"/>
</dbReference>
<evidence type="ECO:0000259" key="3">
    <source>
        <dbReference type="Pfam" id="PF00534"/>
    </source>
</evidence>
<dbReference type="Gene3D" id="3.40.50.2000">
    <property type="entry name" value="Glycogen Phosphorylase B"/>
    <property type="match status" value="2"/>
</dbReference>
<comment type="caution">
    <text evidence="4">The sequence shown here is derived from an EMBL/GenBank/DDBJ whole genome shotgun (WGS) entry which is preliminary data.</text>
</comment>
<dbReference type="Pfam" id="PF00534">
    <property type="entry name" value="Glycos_transf_1"/>
    <property type="match status" value="1"/>
</dbReference>
<evidence type="ECO:0000313" key="5">
    <source>
        <dbReference type="Proteomes" id="UP001500443"/>
    </source>
</evidence>
<dbReference type="InterPro" id="IPR001296">
    <property type="entry name" value="Glyco_trans_1"/>
</dbReference>
<protein>
    <recommendedName>
        <fullName evidence="1">D-inositol 3-phosphate glycosyltransferase</fullName>
    </recommendedName>
</protein>
<evidence type="ECO:0000313" key="4">
    <source>
        <dbReference type="EMBL" id="GAA2115205.1"/>
    </source>
</evidence>
<reference evidence="4 5" key="1">
    <citation type="journal article" date="2019" name="Int. J. Syst. Evol. Microbiol.">
        <title>The Global Catalogue of Microorganisms (GCM) 10K type strain sequencing project: providing services to taxonomists for standard genome sequencing and annotation.</title>
        <authorList>
            <consortium name="The Broad Institute Genomics Platform"/>
            <consortium name="The Broad Institute Genome Sequencing Center for Infectious Disease"/>
            <person name="Wu L."/>
            <person name="Ma J."/>
        </authorList>
    </citation>
    <scope>NUCLEOTIDE SEQUENCE [LARGE SCALE GENOMIC DNA]</scope>
    <source>
        <strain evidence="4 5">JCM 15481</strain>
    </source>
</reference>
<sequence>MKIRYLLLNAYGKGGTIRTVFNQAGSMAAAGHDVEVVSVVRRRKSPRFPLDRRVRVTAIVDTYGAPPAPERSGWTARFSAQGRPSRYVPSGEVAREHFTRDVEARVIRWMARLRGGALVTTRPALNILAARHAGTDVVRIGQEHMNLGTHPRDVRAAILRHYPRFDAVAVLTERDREEYGRLLPGTRVVCIPNAVHAGRKRQSSYANRIVVAAGRLKSQKGFDLLIPAFAQAVATRPGWQLRIFGNGDKEAQLRGLIDEHHVYNHAFLMGFTPRLDDELAKASMFVLSSRFEGLPMVMIESMTHGLPVVSYDCPTGPADVITDGREGLLVPPRDVDALAVAIGQLMDDEGLRADMGTAALARSRTYAPEAVHPRWEELFTTLAAERTGPLRKLVRAAAA</sequence>
<dbReference type="PANTHER" id="PTHR12526:SF627">
    <property type="entry name" value="D-RHAMNOSYLTRANSFERASE WBPZ"/>
    <property type="match status" value="1"/>
</dbReference>
<dbReference type="RefSeq" id="WP_344289023.1">
    <property type="nucleotide sequence ID" value="NZ_BAAAPF010000026.1"/>
</dbReference>
<keyword evidence="5" id="KW-1185">Reference proteome</keyword>
<feature type="domain" description="Glycosyl transferase family 1" evidence="3">
    <location>
        <begin position="207"/>
        <end position="359"/>
    </location>
</feature>
<organism evidence="4 5">
    <name type="scientific">Streptomyces synnematoformans</name>
    <dbReference type="NCBI Taxonomy" id="415721"/>
    <lineage>
        <taxon>Bacteria</taxon>
        <taxon>Bacillati</taxon>
        <taxon>Actinomycetota</taxon>
        <taxon>Actinomycetes</taxon>
        <taxon>Kitasatosporales</taxon>
        <taxon>Streptomycetaceae</taxon>
        <taxon>Streptomyces</taxon>
    </lineage>
</organism>
<keyword evidence="2" id="KW-0808">Transferase</keyword>
<gene>
    <name evidence="4" type="ORF">GCM10009802_15090</name>
</gene>
<proteinExistence type="predicted"/>
<evidence type="ECO:0000256" key="2">
    <source>
        <dbReference type="ARBA" id="ARBA00022679"/>
    </source>
</evidence>
<dbReference type="EMBL" id="BAAAPF010000026">
    <property type="protein sequence ID" value="GAA2115205.1"/>
    <property type="molecule type" value="Genomic_DNA"/>
</dbReference>